<gene>
    <name evidence="2" type="ORF">R4F53_28780</name>
</gene>
<feature type="region of interest" description="Disordered" evidence="1">
    <location>
        <begin position="89"/>
        <end position="108"/>
    </location>
</feature>
<dbReference type="Proteomes" id="UP001187143">
    <property type="component" value="Unassembled WGS sequence"/>
</dbReference>
<feature type="region of interest" description="Disordered" evidence="1">
    <location>
        <begin position="26"/>
        <end position="48"/>
    </location>
</feature>
<dbReference type="EMBL" id="JAWLLD010000080">
    <property type="protein sequence ID" value="MDV7016258.1"/>
    <property type="molecule type" value="Genomic_DNA"/>
</dbReference>
<reference evidence="2" key="1">
    <citation type="submission" date="2023-10" db="EMBL/GenBank/DDBJ databases">
        <title>Characterization and genome sequence of Mycobacterium intracellulare ABSURDO, a novel pathogenic isolate with three colony morphotypes that vary in growth and acid-fastness.</title>
        <authorList>
            <person name="Jude B.A."/>
            <person name="Robinson R.T."/>
        </authorList>
    </citation>
    <scope>NUCLEOTIDE SEQUENCE</scope>
    <source>
        <strain evidence="2">ABSURDO Component B</strain>
    </source>
</reference>
<feature type="compositionally biased region" description="Basic and acidic residues" evidence="1">
    <location>
        <begin position="38"/>
        <end position="48"/>
    </location>
</feature>
<protein>
    <recommendedName>
        <fullName evidence="4">PPE19</fullName>
    </recommendedName>
</protein>
<evidence type="ECO:0000313" key="2">
    <source>
        <dbReference type="EMBL" id="MDV7016258.1"/>
    </source>
</evidence>
<evidence type="ECO:0008006" key="4">
    <source>
        <dbReference type="Google" id="ProtNLM"/>
    </source>
</evidence>
<accession>A0AAE4UG39</accession>
<proteinExistence type="predicted"/>
<name>A0AAE4UG39_MYCIT</name>
<sequence>AGAGALGQMGLAGLAGGALGGAVPRAVAASPTRGLGRRSSDNDDKTPDKLKTVLAELQEAPESVQHWHTDKAHLESLLDQLSKKPGVHAVHLSSADKSKVTPPRATWG</sequence>
<evidence type="ECO:0000313" key="3">
    <source>
        <dbReference type="Proteomes" id="UP001187143"/>
    </source>
</evidence>
<comment type="caution">
    <text evidence="2">The sequence shown here is derived from an EMBL/GenBank/DDBJ whole genome shotgun (WGS) entry which is preliminary data.</text>
</comment>
<dbReference type="AlphaFoldDB" id="A0AAE4UG39"/>
<evidence type="ECO:0000256" key="1">
    <source>
        <dbReference type="SAM" id="MobiDB-lite"/>
    </source>
</evidence>
<feature type="non-terminal residue" evidence="2">
    <location>
        <position position="1"/>
    </location>
</feature>
<organism evidence="2 3">
    <name type="scientific">Mycobacterium intracellulare</name>
    <dbReference type="NCBI Taxonomy" id="1767"/>
    <lineage>
        <taxon>Bacteria</taxon>
        <taxon>Bacillati</taxon>
        <taxon>Actinomycetota</taxon>
        <taxon>Actinomycetes</taxon>
        <taxon>Mycobacteriales</taxon>
        <taxon>Mycobacteriaceae</taxon>
        <taxon>Mycobacterium</taxon>
        <taxon>Mycobacterium avium complex (MAC)</taxon>
    </lineage>
</organism>